<dbReference type="EMBL" id="CAXAMN010028384">
    <property type="protein sequence ID" value="CAK9116411.1"/>
    <property type="molecule type" value="Genomic_DNA"/>
</dbReference>
<feature type="domain" description="Purple acid phosphatase C-terminal" evidence="5">
    <location>
        <begin position="342"/>
        <end position="399"/>
    </location>
</feature>
<keyword evidence="2" id="KW-0325">Glycoprotein</keyword>
<dbReference type="Gene3D" id="3.60.21.10">
    <property type="match status" value="1"/>
</dbReference>
<dbReference type="Proteomes" id="UP001642484">
    <property type="component" value="Unassembled WGS sequence"/>
</dbReference>
<protein>
    <recommendedName>
        <fullName evidence="8">Purple acid phosphatase</fullName>
    </recommendedName>
</protein>
<dbReference type="SUPFAM" id="SSF56300">
    <property type="entry name" value="Metallo-dependent phosphatases"/>
    <property type="match status" value="1"/>
</dbReference>
<accession>A0ABP0SVE4</accession>
<dbReference type="InterPro" id="IPR029052">
    <property type="entry name" value="Metallo-depent_PP-like"/>
</dbReference>
<dbReference type="InterPro" id="IPR039331">
    <property type="entry name" value="PAPs-like"/>
</dbReference>
<gene>
    <name evidence="6" type="ORF">CCMP2556_LOCUS54003</name>
</gene>
<reference evidence="6 7" key="1">
    <citation type="submission" date="2024-02" db="EMBL/GenBank/DDBJ databases">
        <authorList>
            <person name="Chen Y."/>
            <person name="Shah S."/>
            <person name="Dougan E. K."/>
            <person name="Thang M."/>
            <person name="Chan C."/>
        </authorList>
    </citation>
    <scope>NUCLEOTIDE SEQUENCE [LARGE SCALE GENOMIC DNA]</scope>
</reference>
<keyword evidence="1" id="KW-0732">Signal</keyword>
<evidence type="ECO:0000313" key="7">
    <source>
        <dbReference type="Proteomes" id="UP001642484"/>
    </source>
</evidence>
<evidence type="ECO:0008006" key="8">
    <source>
        <dbReference type="Google" id="ProtNLM"/>
    </source>
</evidence>
<evidence type="ECO:0000259" key="4">
    <source>
        <dbReference type="Pfam" id="PF00149"/>
    </source>
</evidence>
<dbReference type="InterPro" id="IPR004843">
    <property type="entry name" value="Calcineurin-like_PHP"/>
</dbReference>
<name>A0ABP0SVE4_9DINO</name>
<dbReference type="Pfam" id="PF00149">
    <property type="entry name" value="Metallophos"/>
    <property type="match status" value="1"/>
</dbReference>
<dbReference type="InterPro" id="IPR025733">
    <property type="entry name" value="PAPs_C"/>
</dbReference>
<dbReference type="Pfam" id="PF14008">
    <property type="entry name" value="Metallophos_C"/>
    <property type="match status" value="1"/>
</dbReference>
<feature type="domain" description="Calcineurin-like phosphoesterase" evidence="4">
    <location>
        <begin position="115"/>
        <end position="331"/>
    </location>
</feature>
<evidence type="ECO:0000256" key="1">
    <source>
        <dbReference type="ARBA" id="ARBA00022729"/>
    </source>
</evidence>
<dbReference type="PANTHER" id="PTHR22953:SF153">
    <property type="entry name" value="PURPLE ACID PHOSPHATASE"/>
    <property type="match status" value="1"/>
</dbReference>
<evidence type="ECO:0000256" key="2">
    <source>
        <dbReference type="ARBA" id="ARBA00023180"/>
    </source>
</evidence>
<organism evidence="6 7">
    <name type="scientific">Durusdinium trenchii</name>
    <dbReference type="NCBI Taxonomy" id="1381693"/>
    <lineage>
        <taxon>Eukaryota</taxon>
        <taxon>Sar</taxon>
        <taxon>Alveolata</taxon>
        <taxon>Dinophyceae</taxon>
        <taxon>Suessiales</taxon>
        <taxon>Symbiodiniaceae</taxon>
        <taxon>Durusdinium</taxon>
    </lineage>
</organism>
<dbReference type="CDD" id="cd00839">
    <property type="entry name" value="MPP_PAPs"/>
    <property type="match status" value="1"/>
</dbReference>
<dbReference type="PANTHER" id="PTHR22953">
    <property type="entry name" value="ACID PHOSPHATASE RELATED"/>
    <property type="match status" value="1"/>
</dbReference>
<proteinExistence type="predicted"/>
<evidence type="ECO:0000256" key="3">
    <source>
        <dbReference type="SAM" id="MobiDB-lite"/>
    </source>
</evidence>
<feature type="region of interest" description="Disordered" evidence="3">
    <location>
        <begin position="462"/>
        <end position="482"/>
    </location>
</feature>
<dbReference type="InterPro" id="IPR041792">
    <property type="entry name" value="MPP_PAP"/>
</dbReference>
<comment type="caution">
    <text evidence="6">The sequence shown here is derived from an EMBL/GenBank/DDBJ whole genome shotgun (WGS) entry which is preliminary data.</text>
</comment>
<evidence type="ECO:0000313" key="6">
    <source>
        <dbReference type="EMBL" id="CAK9116411.1"/>
    </source>
</evidence>
<evidence type="ECO:0000259" key="5">
    <source>
        <dbReference type="Pfam" id="PF14008"/>
    </source>
</evidence>
<sequence>MVEQVHVSVVGPGNLSIGWASTEKAPLEFQELDQQQQPLGEIKSISPESDRYELLCGERFALDSPCALRTRYRSPLLLQARVSLEPGKSFRFRLHPGPTDWRVQRVPPAPGAAVLRVAMVGDLGQTNFSAATCQSIRAHANELDMGVILGDLAYADSNASRWDSFQRLFDLQGCADIPWLVLPGNHEIEPDDLSGEAFVPYRKRWRTPEAKPEEVTNDTKVISWHRYDLRCRYNFGSSWYAFSAGPAHFVALNPYTEASPDAAQIQWLREELMKVRRTTTPFLVVLTHAPWVHSSRVHQPQTEMATFHLRSSAEPLLSTMDLMFSGHVHAYERSKPVDGVQHFVLGHGGNNEKLYNRWQQSAVSAFRSGDHYGWGLLTLEGSEGHWRALRSVDGAVVDSISLAARRMPDLAADLAAGDSAAAAAASVLVCLKILPRRPSTAVFSPESGRLSSSSPETVVKSLGRTSKCRSTQPTRAHQRCAPLKKASLRPRGCVQRSETGS</sequence>
<keyword evidence="7" id="KW-1185">Reference proteome</keyword>